<protein>
    <submittedName>
        <fullName evidence="2">Uncharacterized protein</fullName>
    </submittedName>
</protein>
<dbReference type="EMBL" id="GGEC01070387">
    <property type="protein sequence ID" value="MBX50871.1"/>
    <property type="molecule type" value="Transcribed_RNA"/>
</dbReference>
<feature type="region of interest" description="Disordered" evidence="1">
    <location>
        <begin position="1"/>
        <end position="35"/>
    </location>
</feature>
<reference evidence="2" key="1">
    <citation type="submission" date="2018-02" db="EMBL/GenBank/DDBJ databases">
        <title>Rhizophora mucronata_Transcriptome.</title>
        <authorList>
            <person name="Meera S.P."/>
            <person name="Sreeshan A."/>
            <person name="Augustine A."/>
        </authorList>
    </citation>
    <scope>NUCLEOTIDE SEQUENCE</scope>
    <source>
        <tissue evidence="2">Leaf</tissue>
    </source>
</reference>
<name>A0A2P2P8B2_RHIMU</name>
<organism evidence="2">
    <name type="scientific">Rhizophora mucronata</name>
    <name type="common">Asiatic mangrove</name>
    <dbReference type="NCBI Taxonomy" id="61149"/>
    <lineage>
        <taxon>Eukaryota</taxon>
        <taxon>Viridiplantae</taxon>
        <taxon>Streptophyta</taxon>
        <taxon>Embryophyta</taxon>
        <taxon>Tracheophyta</taxon>
        <taxon>Spermatophyta</taxon>
        <taxon>Magnoliopsida</taxon>
        <taxon>eudicotyledons</taxon>
        <taxon>Gunneridae</taxon>
        <taxon>Pentapetalae</taxon>
        <taxon>rosids</taxon>
        <taxon>fabids</taxon>
        <taxon>Malpighiales</taxon>
        <taxon>Rhizophoraceae</taxon>
        <taxon>Rhizophora</taxon>
    </lineage>
</organism>
<proteinExistence type="predicted"/>
<evidence type="ECO:0000313" key="2">
    <source>
        <dbReference type="EMBL" id="MBX50871.1"/>
    </source>
</evidence>
<dbReference type="AlphaFoldDB" id="A0A2P2P8B2"/>
<accession>A0A2P2P8B2</accession>
<evidence type="ECO:0000256" key="1">
    <source>
        <dbReference type="SAM" id="MobiDB-lite"/>
    </source>
</evidence>
<feature type="compositionally biased region" description="Polar residues" evidence="1">
    <location>
        <begin position="1"/>
        <end position="14"/>
    </location>
</feature>
<sequence>MTGTHPNRTDSTSLGLHGAHPRGQRQNTDRTISDW</sequence>